<keyword evidence="4 6" id="KW-0067">ATP-binding</keyword>
<dbReference type="InterPro" id="IPR017871">
    <property type="entry name" value="ABC_transporter-like_CS"/>
</dbReference>
<dbReference type="FunFam" id="3.40.50.300:FF:000134">
    <property type="entry name" value="Iron-enterobactin ABC transporter ATP-binding protein"/>
    <property type="match status" value="1"/>
</dbReference>
<dbReference type="PROSITE" id="PS50893">
    <property type="entry name" value="ABC_TRANSPORTER_2"/>
    <property type="match status" value="1"/>
</dbReference>
<dbReference type="AlphaFoldDB" id="A0AAU7PKJ6"/>
<dbReference type="InterPro" id="IPR003593">
    <property type="entry name" value="AAA+_ATPase"/>
</dbReference>
<keyword evidence="2" id="KW-0813">Transport</keyword>
<sequence>MIFEIQNGSFSYPGQQKILKNINFKLNKGRILSVLGPNGVGKTTLLKCMVGLLDWVDGKSFLYGEDIKSINSKKLWSKVSYIPQSHAFAFSITGLEMVVLGRSAHLGVFEQPGIKDIEMAEEIMKQIGIERLANKDCNHMSGGELQMVLIAKALINRPDLIILDEPETGLDFHNQILVLSLIERMAHEEGICAVMNTHYPTNAISVSDEALMLNSTGEYVYGQTQDILNEENISKAFNVNVAVNQFQYSDRIVKSIVPISITNDKGGRL</sequence>
<dbReference type="Pfam" id="PF00005">
    <property type="entry name" value="ABC_tran"/>
    <property type="match status" value="1"/>
</dbReference>
<dbReference type="EMBL" id="CP157940">
    <property type="protein sequence ID" value="XBS52838.1"/>
    <property type="molecule type" value="Genomic_DNA"/>
</dbReference>
<organism evidence="6">
    <name type="scientific">Lacrimispora sp. BS-2</name>
    <dbReference type="NCBI Taxonomy" id="3151850"/>
    <lineage>
        <taxon>Bacteria</taxon>
        <taxon>Bacillati</taxon>
        <taxon>Bacillota</taxon>
        <taxon>Clostridia</taxon>
        <taxon>Lachnospirales</taxon>
        <taxon>Lachnospiraceae</taxon>
        <taxon>Lacrimispora</taxon>
    </lineage>
</organism>
<dbReference type="PROSITE" id="PS00211">
    <property type="entry name" value="ABC_TRANSPORTER_1"/>
    <property type="match status" value="1"/>
</dbReference>
<dbReference type="Gene3D" id="3.40.50.300">
    <property type="entry name" value="P-loop containing nucleotide triphosphate hydrolases"/>
    <property type="match status" value="1"/>
</dbReference>
<keyword evidence="3" id="KW-0547">Nucleotide-binding</keyword>
<gene>
    <name evidence="6" type="ORF">ABFV83_13445</name>
</gene>
<dbReference type="InterPro" id="IPR027417">
    <property type="entry name" value="P-loop_NTPase"/>
</dbReference>
<dbReference type="InterPro" id="IPR050153">
    <property type="entry name" value="Metal_Ion_Import_ABC"/>
</dbReference>
<evidence type="ECO:0000256" key="1">
    <source>
        <dbReference type="ARBA" id="ARBA00005417"/>
    </source>
</evidence>
<dbReference type="SMART" id="SM00382">
    <property type="entry name" value="AAA"/>
    <property type="match status" value="1"/>
</dbReference>
<dbReference type="PANTHER" id="PTHR42734">
    <property type="entry name" value="METAL TRANSPORT SYSTEM ATP-BINDING PROTEIN TM_0124-RELATED"/>
    <property type="match status" value="1"/>
</dbReference>
<dbReference type="RefSeq" id="WP_349944533.1">
    <property type="nucleotide sequence ID" value="NZ_CP157940.1"/>
</dbReference>
<evidence type="ECO:0000256" key="3">
    <source>
        <dbReference type="ARBA" id="ARBA00022741"/>
    </source>
</evidence>
<accession>A0AAU7PKJ6</accession>
<evidence type="ECO:0000313" key="6">
    <source>
        <dbReference type="EMBL" id="XBS52838.1"/>
    </source>
</evidence>
<protein>
    <submittedName>
        <fullName evidence="6">ABC transporter ATP-binding protein</fullName>
    </submittedName>
</protein>
<dbReference type="InterPro" id="IPR003439">
    <property type="entry name" value="ABC_transporter-like_ATP-bd"/>
</dbReference>
<name>A0AAU7PKJ6_9FIRM</name>
<dbReference type="GO" id="GO:0016887">
    <property type="term" value="F:ATP hydrolysis activity"/>
    <property type="evidence" value="ECO:0007669"/>
    <property type="project" value="InterPro"/>
</dbReference>
<proteinExistence type="inferred from homology"/>
<dbReference type="CDD" id="cd03214">
    <property type="entry name" value="ABC_Iron-Siderophores_B12_Hemin"/>
    <property type="match status" value="1"/>
</dbReference>
<evidence type="ECO:0000259" key="5">
    <source>
        <dbReference type="PROSITE" id="PS50893"/>
    </source>
</evidence>
<evidence type="ECO:0000256" key="2">
    <source>
        <dbReference type="ARBA" id="ARBA00022448"/>
    </source>
</evidence>
<evidence type="ECO:0000256" key="4">
    <source>
        <dbReference type="ARBA" id="ARBA00022840"/>
    </source>
</evidence>
<comment type="similarity">
    <text evidence="1">Belongs to the ABC transporter superfamily.</text>
</comment>
<reference evidence="6" key="1">
    <citation type="submission" date="2024-06" db="EMBL/GenBank/DDBJ databases">
        <title>Lacrimispora cavernae sp. nov., a novel anaerobe isolated from bat guano pile inside a cave.</title>
        <authorList>
            <person name="Miller S.L."/>
            <person name="Lu N."/>
            <person name="King J."/>
            <person name="Sankaranarayanan K."/>
            <person name="Lawson P.A."/>
        </authorList>
    </citation>
    <scope>NUCLEOTIDE SEQUENCE</scope>
    <source>
        <strain evidence="6">BS-2</strain>
    </source>
</reference>
<feature type="domain" description="ABC transporter" evidence="5">
    <location>
        <begin position="3"/>
        <end position="240"/>
    </location>
</feature>
<dbReference type="SUPFAM" id="SSF52540">
    <property type="entry name" value="P-loop containing nucleoside triphosphate hydrolases"/>
    <property type="match status" value="1"/>
</dbReference>
<dbReference type="PANTHER" id="PTHR42734:SF6">
    <property type="entry name" value="MOLYBDATE IMPORT ATP-BINDING PROTEIN MOLC"/>
    <property type="match status" value="1"/>
</dbReference>
<dbReference type="GO" id="GO:0005524">
    <property type="term" value="F:ATP binding"/>
    <property type="evidence" value="ECO:0007669"/>
    <property type="project" value="UniProtKB-KW"/>
</dbReference>